<keyword evidence="2" id="KW-1185">Reference proteome</keyword>
<organism evidence="1 2">
    <name type="scientific">Paenibacillus riograndensis</name>
    <dbReference type="NCBI Taxonomy" id="483937"/>
    <lineage>
        <taxon>Bacteria</taxon>
        <taxon>Bacillati</taxon>
        <taxon>Bacillota</taxon>
        <taxon>Bacilli</taxon>
        <taxon>Bacillales</taxon>
        <taxon>Paenibacillaceae</taxon>
        <taxon>Paenibacillus</taxon>
        <taxon>Paenibacillus sonchi group</taxon>
    </lineage>
</organism>
<comment type="caution">
    <text evidence="1">The sequence shown here is derived from an EMBL/GenBank/DDBJ whole genome shotgun (WGS) entry which is preliminary data.</text>
</comment>
<dbReference type="AlphaFoldDB" id="A0A132TYD0"/>
<sequence>MVMERLSREFGDGLFLLGRGEAGSEENNGKSAVVERVVAGLGRNRDKKIGPLDCSRCFHTVPKAGR</sequence>
<dbReference type="Proteomes" id="UP000070475">
    <property type="component" value="Unassembled WGS sequence"/>
</dbReference>
<dbReference type="PATRIC" id="fig|483937.3.peg.1695"/>
<accession>A0A132TYD0</accession>
<evidence type="ECO:0000313" key="1">
    <source>
        <dbReference type="EMBL" id="KWX76345.1"/>
    </source>
</evidence>
<reference evidence="1 2" key="1">
    <citation type="submission" date="2015-08" db="EMBL/GenBank/DDBJ databases">
        <title>Genomes of Paenibacillus riograndensis.</title>
        <authorList>
            <person name="Sant'Anna F.H."/>
            <person name="Souza R."/>
            <person name="Ambrosini A."/>
            <person name="Bach E."/>
            <person name="Fernandes G."/>
            <person name="Balsanelli E."/>
            <person name="Baura V.A."/>
            <person name="Pedrosa F.O."/>
            <person name="Souza E.M."/>
            <person name="Passaglia L."/>
        </authorList>
    </citation>
    <scope>NUCLEOTIDE SEQUENCE [LARGE SCALE GENOMIC DNA]</scope>
    <source>
        <strain evidence="1 2">CAS34</strain>
    </source>
</reference>
<proteinExistence type="predicted"/>
<dbReference type="EMBL" id="LIRB01000131">
    <property type="protein sequence ID" value="KWX76345.1"/>
    <property type="molecule type" value="Genomic_DNA"/>
</dbReference>
<protein>
    <submittedName>
        <fullName evidence="1">Uncharacterized protein</fullName>
    </submittedName>
</protein>
<gene>
    <name evidence="1" type="ORF">AMQ84_15135</name>
</gene>
<name>A0A132TYD0_9BACL</name>
<evidence type="ECO:0000313" key="2">
    <source>
        <dbReference type="Proteomes" id="UP000070475"/>
    </source>
</evidence>